<dbReference type="Gene3D" id="1.10.630.10">
    <property type="entry name" value="Cytochrome P450"/>
    <property type="match status" value="1"/>
</dbReference>
<evidence type="ECO:0000313" key="10">
    <source>
        <dbReference type="Proteomes" id="UP000216446"/>
    </source>
</evidence>
<dbReference type="PANTHER" id="PTHR24291:SF50">
    <property type="entry name" value="BIFUNCTIONAL ALBAFLAVENONE MONOOXYGENASE_TERPENE SYNTHASE"/>
    <property type="match status" value="1"/>
</dbReference>
<keyword evidence="5 7" id="KW-0408">Iron</keyword>
<feature type="binding site" description="axial binding residue" evidence="7">
    <location>
        <position position="399"/>
    </location>
    <ligand>
        <name>heme</name>
        <dbReference type="ChEBI" id="CHEBI:30413"/>
    </ligand>
    <ligandPart>
        <name>Fe</name>
        <dbReference type="ChEBI" id="CHEBI:18248"/>
    </ligandPart>
</feature>
<evidence type="ECO:0000256" key="7">
    <source>
        <dbReference type="PIRSR" id="PIRSR602401-1"/>
    </source>
</evidence>
<evidence type="ECO:0000256" key="5">
    <source>
        <dbReference type="ARBA" id="ARBA00023004"/>
    </source>
</evidence>
<dbReference type="GO" id="GO:0020037">
    <property type="term" value="F:heme binding"/>
    <property type="evidence" value="ECO:0007669"/>
    <property type="project" value="InterPro"/>
</dbReference>
<comment type="caution">
    <text evidence="9">The sequence shown here is derived from an EMBL/GenBank/DDBJ whole genome shotgun (WGS) entry which is preliminary data.</text>
</comment>
<dbReference type="OrthoDB" id="9764248at2"/>
<dbReference type="PRINTS" id="PR00385">
    <property type="entry name" value="P450"/>
</dbReference>
<dbReference type="GO" id="GO:0004497">
    <property type="term" value="F:monooxygenase activity"/>
    <property type="evidence" value="ECO:0007669"/>
    <property type="project" value="UniProtKB-KW"/>
</dbReference>
<dbReference type="SUPFAM" id="SSF48264">
    <property type="entry name" value="Cytochrome P450"/>
    <property type="match status" value="1"/>
</dbReference>
<dbReference type="GO" id="GO:0016705">
    <property type="term" value="F:oxidoreductase activity, acting on paired donors, with incorporation or reduction of molecular oxygen"/>
    <property type="evidence" value="ECO:0007669"/>
    <property type="project" value="InterPro"/>
</dbReference>
<evidence type="ECO:0000256" key="2">
    <source>
        <dbReference type="ARBA" id="ARBA00022617"/>
    </source>
</evidence>
<gene>
    <name evidence="9" type="ORF">BSZ36_10075</name>
</gene>
<evidence type="ECO:0000256" key="4">
    <source>
        <dbReference type="ARBA" id="ARBA00023002"/>
    </source>
</evidence>
<dbReference type="Proteomes" id="UP000216446">
    <property type="component" value="Unassembled WGS sequence"/>
</dbReference>
<dbReference type="Pfam" id="PF00067">
    <property type="entry name" value="p450"/>
    <property type="match status" value="1"/>
</dbReference>
<evidence type="ECO:0008006" key="11">
    <source>
        <dbReference type="Google" id="ProtNLM"/>
    </source>
</evidence>
<comment type="cofactor">
    <cofactor evidence="7">
        <name>heme</name>
        <dbReference type="ChEBI" id="CHEBI:30413"/>
    </cofactor>
</comment>
<dbReference type="PROSITE" id="PS00086">
    <property type="entry name" value="CYTOCHROME_P450"/>
    <property type="match status" value="1"/>
</dbReference>
<protein>
    <recommendedName>
        <fullName evidence="11">Cytochrome P450</fullName>
    </recommendedName>
</protein>
<evidence type="ECO:0000256" key="6">
    <source>
        <dbReference type="ARBA" id="ARBA00023033"/>
    </source>
</evidence>
<dbReference type="InterPro" id="IPR017972">
    <property type="entry name" value="Cyt_P450_CS"/>
</dbReference>
<sequence length="450" mass="49803">MGRAAAPRFSPEPMTDDRVIERPDLFTLRGRYPGELLLAFRRDPLALLDRLTASGAHVARLRAGPRWVAAVGSPEAARELLVERETDLVRGRALVMTEFLLGDGLLTDSGEAHREARRRLAPAFSRQRLDALGARIASRANALAEEWIARGRVDAEWEMRRLSLHIAADVLFGYSLASGERNAILGALDAALPLFGRTFNPLADILNRLPTPGTRRLLRARARLWRTTDAILHARRQRRDERGDVLGHLLAWEREGGLSPEATRGQALQLLAAGHETTGAGLAFALDDLARHPEWQERIASGADDTTGGGETARRVFAESMRHRPPAWVASREAVRDTTLAGVPLARGTVVLMSPWVLGREPRLWRDPARFDPDRFALEATAERHRFAYLPFSAGRHGCLAERLAWMEGEQVLSALMARIRLAPVSPFPGLAARTTLRPSGPVWLDVRTT</sequence>
<dbReference type="InterPro" id="IPR001128">
    <property type="entry name" value="Cyt_P450"/>
</dbReference>
<dbReference type="PANTHER" id="PTHR24291">
    <property type="entry name" value="CYTOCHROME P450 FAMILY 4"/>
    <property type="match status" value="1"/>
</dbReference>
<keyword evidence="2 7" id="KW-0349">Heme</keyword>
<organism evidence="9 10">
    <name type="scientific">Rubricoccus marinus</name>
    <dbReference type="NCBI Taxonomy" id="716817"/>
    <lineage>
        <taxon>Bacteria</taxon>
        <taxon>Pseudomonadati</taxon>
        <taxon>Rhodothermota</taxon>
        <taxon>Rhodothermia</taxon>
        <taxon>Rhodothermales</taxon>
        <taxon>Rubricoccaceae</taxon>
        <taxon>Rubricoccus</taxon>
    </lineage>
</organism>
<dbReference type="InterPro" id="IPR002401">
    <property type="entry name" value="Cyt_P450_E_grp-I"/>
</dbReference>
<dbReference type="InterPro" id="IPR036396">
    <property type="entry name" value="Cyt_P450_sf"/>
</dbReference>
<dbReference type="GO" id="GO:0005506">
    <property type="term" value="F:iron ion binding"/>
    <property type="evidence" value="ECO:0007669"/>
    <property type="project" value="InterPro"/>
</dbReference>
<accession>A0A259TZU1</accession>
<keyword evidence="10" id="KW-1185">Reference proteome</keyword>
<comment type="similarity">
    <text evidence="1 8">Belongs to the cytochrome P450 family.</text>
</comment>
<dbReference type="AlphaFoldDB" id="A0A259TZU1"/>
<name>A0A259TZU1_9BACT</name>
<keyword evidence="6 8" id="KW-0503">Monooxygenase</keyword>
<evidence type="ECO:0000256" key="8">
    <source>
        <dbReference type="RuleBase" id="RU000461"/>
    </source>
</evidence>
<reference evidence="9 10" key="1">
    <citation type="submission" date="2016-11" db="EMBL/GenBank/DDBJ databases">
        <title>Study of marine rhodopsin-containing bacteria.</title>
        <authorList>
            <person name="Yoshizawa S."/>
            <person name="Kumagai Y."/>
            <person name="Kogure K."/>
        </authorList>
    </citation>
    <scope>NUCLEOTIDE SEQUENCE [LARGE SCALE GENOMIC DNA]</scope>
    <source>
        <strain evidence="9 10">SG-29</strain>
    </source>
</reference>
<evidence type="ECO:0000256" key="1">
    <source>
        <dbReference type="ARBA" id="ARBA00010617"/>
    </source>
</evidence>
<dbReference type="EMBL" id="MQWB01000001">
    <property type="protein sequence ID" value="OZC03295.1"/>
    <property type="molecule type" value="Genomic_DNA"/>
</dbReference>
<dbReference type="InterPro" id="IPR050196">
    <property type="entry name" value="Cytochrome_P450_Monoox"/>
</dbReference>
<dbReference type="InParanoid" id="A0A259TZU1"/>
<keyword evidence="4 8" id="KW-0560">Oxidoreductase</keyword>
<evidence type="ECO:0000313" key="9">
    <source>
        <dbReference type="EMBL" id="OZC03295.1"/>
    </source>
</evidence>
<keyword evidence="3 7" id="KW-0479">Metal-binding</keyword>
<dbReference type="PRINTS" id="PR00463">
    <property type="entry name" value="EP450I"/>
</dbReference>
<evidence type="ECO:0000256" key="3">
    <source>
        <dbReference type="ARBA" id="ARBA00022723"/>
    </source>
</evidence>
<proteinExistence type="inferred from homology"/>